<gene>
    <name evidence="2" type="ordered locus">Lbys_0943</name>
</gene>
<protein>
    <recommendedName>
        <fullName evidence="1">START-like domain-containing protein</fullName>
    </recommendedName>
</protein>
<reference evidence="2 3" key="2">
    <citation type="journal article" date="2011" name="Stand. Genomic Sci.">
        <title>Complete genome sequence of Leadbetterella byssophila type strain (4M15).</title>
        <authorList>
            <person name="Abt B."/>
            <person name="Teshima H."/>
            <person name="Lucas S."/>
            <person name="Lapidus A."/>
            <person name="Del Rio T.G."/>
            <person name="Nolan M."/>
            <person name="Tice H."/>
            <person name="Cheng J.F."/>
            <person name="Pitluck S."/>
            <person name="Liolios K."/>
            <person name="Pagani I."/>
            <person name="Ivanova N."/>
            <person name="Mavromatis K."/>
            <person name="Pati A."/>
            <person name="Tapia R."/>
            <person name="Han C."/>
            <person name="Goodwin L."/>
            <person name="Chen A."/>
            <person name="Palaniappan K."/>
            <person name="Land M."/>
            <person name="Hauser L."/>
            <person name="Chang Y.J."/>
            <person name="Jeffries C.D."/>
            <person name="Rohde M."/>
            <person name="Goker M."/>
            <person name="Tindall B.J."/>
            <person name="Detter J.C."/>
            <person name="Woyke T."/>
            <person name="Bristow J."/>
            <person name="Eisen J.A."/>
            <person name="Markowitz V."/>
            <person name="Hugenholtz P."/>
            <person name="Klenk H.P."/>
            <person name="Kyrpides N.C."/>
        </authorList>
    </citation>
    <scope>NUCLEOTIDE SEQUENCE [LARGE SCALE GENOMIC DNA]</scope>
    <source>
        <strain evidence="3">DSM 17132 / JCM 16389 / KACC 11308 / NBRC 106382 / 4M15</strain>
    </source>
</reference>
<evidence type="ECO:0000313" key="2">
    <source>
        <dbReference type="EMBL" id="ADQ16681.1"/>
    </source>
</evidence>
<evidence type="ECO:0000313" key="3">
    <source>
        <dbReference type="Proteomes" id="UP000007435"/>
    </source>
</evidence>
<accession>E4RRM5</accession>
<dbReference type="eggNOG" id="COG3832">
    <property type="taxonomic scope" value="Bacteria"/>
</dbReference>
<keyword evidence="3" id="KW-1185">Reference proteome</keyword>
<reference key="1">
    <citation type="submission" date="2010-11" db="EMBL/GenBank/DDBJ databases">
        <title>The complete genome of Leadbetterella byssophila DSM 17132.</title>
        <authorList>
            <consortium name="US DOE Joint Genome Institute (JGI-PGF)"/>
            <person name="Lucas S."/>
            <person name="Copeland A."/>
            <person name="Lapidus A."/>
            <person name="Glavina del Rio T."/>
            <person name="Dalin E."/>
            <person name="Tice H."/>
            <person name="Bruce D."/>
            <person name="Goodwin L."/>
            <person name="Pitluck S."/>
            <person name="Kyrpides N."/>
            <person name="Mavromatis K."/>
            <person name="Ivanova N."/>
            <person name="Teshima H."/>
            <person name="Brettin T."/>
            <person name="Detter J.C."/>
            <person name="Han C."/>
            <person name="Tapia R."/>
            <person name="Land M."/>
            <person name="Hauser L."/>
            <person name="Markowitz V."/>
            <person name="Cheng J.-F."/>
            <person name="Hugenholtz P."/>
            <person name="Woyke T."/>
            <person name="Wu D."/>
            <person name="Tindall B."/>
            <person name="Pomrenke H.G."/>
            <person name="Brambilla E."/>
            <person name="Klenk H.-P."/>
            <person name="Eisen J.A."/>
        </authorList>
    </citation>
    <scope>NUCLEOTIDE SEQUENCE [LARGE SCALE GENOMIC DNA]</scope>
    <source>
        <strain>DSM 17132</strain>
    </source>
</reference>
<name>E4RRM5_LEAB4</name>
<proteinExistence type="predicted"/>
<dbReference type="RefSeq" id="WP_013407732.1">
    <property type="nucleotide sequence ID" value="NC_014655.1"/>
</dbReference>
<feature type="domain" description="START-like" evidence="1">
    <location>
        <begin position="3"/>
        <end position="125"/>
    </location>
</feature>
<dbReference type="Proteomes" id="UP000007435">
    <property type="component" value="Chromosome"/>
</dbReference>
<organism evidence="2 3">
    <name type="scientific">Leadbetterella byssophila (strain DSM 17132 / JCM 16389 / KACC 11308 / NBRC 106382 / 4M15)</name>
    <dbReference type="NCBI Taxonomy" id="649349"/>
    <lineage>
        <taxon>Bacteria</taxon>
        <taxon>Pseudomonadati</taxon>
        <taxon>Bacteroidota</taxon>
        <taxon>Cytophagia</taxon>
        <taxon>Cytophagales</taxon>
        <taxon>Leadbetterellaceae</taxon>
        <taxon>Leadbetterella</taxon>
    </lineage>
</organism>
<dbReference type="HOGENOM" id="CLU_129812_0_0_10"/>
<dbReference type="Gene3D" id="3.30.530.20">
    <property type="match status" value="1"/>
</dbReference>
<dbReference type="EMBL" id="CP002305">
    <property type="protein sequence ID" value="ADQ16681.1"/>
    <property type="molecule type" value="Genomic_DNA"/>
</dbReference>
<dbReference type="STRING" id="649349.Lbys_0943"/>
<dbReference type="SUPFAM" id="SSF55961">
    <property type="entry name" value="Bet v1-like"/>
    <property type="match status" value="1"/>
</dbReference>
<dbReference type="Pfam" id="PF19569">
    <property type="entry name" value="START_2"/>
    <property type="match status" value="1"/>
</dbReference>
<evidence type="ECO:0000259" key="1">
    <source>
        <dbReference type="Pfam" id="PF19569"/>
    </source>
</evidence>
<sequence length="126" mass="14671">MAKYKYVQEFPFRASPKVLYNYISTPGGLQQWFADRVTLNSDNQFVFYWDDRDHVADLTSSRLNKSSRFDFVGQDAGNYLEFKFVTSELDNSTYLKVTDQSDNHDVDDLESMWTELIDNLKEIVGG</sequence>
<dbReference type="KEGG" id="lby:Lbys_0943"/>
<dbReference type="InterPro" id="IPR023393">
    <property type="entry name" value="START-like_dom_sf"/>
</dbReference>
<dbReference type="InterPro" id="IPR045736">
    <property type="entry name" value="START_2"/>
</dbReference>
<dbReference type="AlphaFoldDB" id="E4RRM5"/>
<dbReference type="OrthoDB" id="667567at2"/>